<organism evidence="5 6">
    <name type="scientific">Mobilitalea sibirica</name>
    <dbReference type="NCBI Taxonomy" id="1462919"/>
    <lineage>
        <taxon>Bacteria</taxon>
        <taxon>Bacillati</taxon>
        <taxon>Bacillota</taxon>
        <taxon>Clostridia</taxon>
        <taxon>Lachnospirales</taxon>
        <taxon>Lachnospiraceae</taxon>
        <taxon>Mobilitalea</taxon>
    </lineage>
</organism>
<dbReference type="Gene3D" id="3.20.20.100">
    <property type="entry name" value="NADP-dependent oxidoreductase domain"/>
    <property type="match status" value="1"/>
</dbReference>
<dbReference type="PANTHER" id="PTHR43312">
    <property type="entry name" value="D-THREO-ALDOSE 1-DEHYDROGENASE"/>
    <property type="match status" value="1"/>
</dbReference>
<keyword evidence="2" id="KW-0408">Iron</keyword>
<evidence type="ECO:0000313" key="5">
    <source>
        <dbReference type="EMBL" id="MBH1941836.1"/>
    </source>
</evidence>
<evidence type="ECO:0000259" key="4">
    <source>
        <dbReference type="PROSITE" id="PS51379"/>
    </source>
</evidence>
<keyword evidence="1" id="KW-0479">Metal-binding</keyword>
<dbReference type="CDD" id="cd19096">
    <property type="entry name" value="AKR_Fe-S_oxidoreductase"/>
    <property type="match status" value="1"/>
</dbReference>
<dbReference type="RefSeq" id="WP_197662079.1">
    <property type="nucleotide sequence ID" value="NZ_JAEAGR010000014.1"/>
</dbReference>
<sequence>MMTRDNHKNGDQLSILGFGCMRFPMKGTGIDETRSIAMIRNSIEKGVNYFDTAYFYHGGKSESLLGKALRDGYRERVKIATKLPPFMLSKLEGAKKIFDTQLSRLQTDYIDYYLLHMLTDKPSYDRMVDMGVLKWMEELKEAGTIKNIGFSFHGSKNDFEQIVTAYPWDFCQIQYNYLDENNQATKSGLMLAHSLGIPVIVMEPLRGGRLVNNLPKEVLKTFQHYDKDRSPAEWALRWIWNHPEVHVILSGMSDEAQVEENICVAKDAPPNSLSEEELHIFDQVKTIMHEKTKVPCTACGYCMPCPYGVDIPGCFAAYNSKYLLEDKNARFKYLQTLGVLSKQPAFASVCTECGKCERHCPQNIEIRKELKVVRKEMEGVLFKTIVKGARTYLKLRKFKA</sequence>
<feature type="domain" description="4Fe-4S ferredoxin-type" evidence="4">
    <location>
        <begin position="342"/>
        <end position="369"/>
    </location>
</feature>
<dbReference type="SUPFAM" id="SSF46548">
    <property type="entry name" value="alpha-helical ferredoxin"/>
    <property type="match status" value="1"/>
</dbReference>
<proteinExistence type="predicted"/>
<dbReference type="Proteomes" id="UP000623269">
    <property type="component" value="Unassembled WGS sequence"/>
</dbReference>
<dbReference type="InterPro" id="IPR053135">
    <property type="entry name" value="AKR2_Oxidoreductase"/>
</dbReference>
<comment type="caution">
    <text evidence="5">The sequence shown here is derived from an EMBL/GenBank/DDBJ whole genome shotgun (WGS) entry which is preliminary data.</text>
</comment>
<evidence type="ECO:0000256" key="1">
    <source>
        <dbReference type="ARBA" id="ARBA00022723"/>
    </source>
</evidence>
<evidence type="ECO:0000256" key="2">
    <source>
        <dbReference type="ARBA" id="ARBA00023004"/>
    </source>
</evidence>
<protein>
    <submittedName>
        <fullName evidence="5">Aldo/keto reductase</fullName>
    </submittedName>
</protein>
<dbReference type="PRINTS" id="PR00069">
    <property type="entry name" value="ALDKETRDTASE"/>
</dbReference>
<keyword evidence="3" id="KW-0411">Iron-sulfur</keyword>
<dbReference type="PROSITE" id="PS00198">
    <property type="entry name" value="4FE4S_FER_1"/>
    <property type="match status" value="1"/>
</dbReference>
<keyword evidence="6" id="KW-1185">Reference proteome</keyword>
<dbReference type="Pfam" id="PF13187">
    <property type="entry name" value="Fer4_9"/>
    <property type="match status" value="1"/>
</dbReference>
<accession>A0A8J7H9B1</accession>
<dbReference type="PANTHER" id="PTHR43312:SF2">
    <property type="entry name" value="OXIDOREDUCTASE"/>
    <property type="match status" value="1"/>
</dbReference>
<dbReference type="GO" id="GO:0016491">
    <property type="term" value="F:oxidoreductase activity"/>
    <property type="evidence" value="ECO:0007669"/>
    <property type="project" value="InterPro"/>
</dbReference>
<reference evidence="5" key="1">
    <citation type="submission" date="2020-12" db="EMBL/GenBank/DDBJ databases">
        <title>M. sibirica DSM 26468T genome.</title>
        <authorList>
            <person name="Thieme N."/>
            <person name="Rettenmaier R."/>
            <person name="Zverlov V."/>
            <person name="Liebl W."/>
        </authorList>
    </citation>
    <scope>NUCLEOTIDE SEQUENCE</scope>
    <source>
        <strain evidence="5">DSM 26468</strain>
    </source>
</reference>
<dbReference type="PROSITE" id="PS51379">
    <property type="entry name" value="4FE4S_FER_2"/>
    <property type="match status" value="1"/>
</dbReference>
<dbReference type="GO" id="GO:0051536">
    <property type="term" value="F:iron-sulfur cluster binding"/>
    <property type="evidence" value="ECO:0007669"/>
    <property type="project" value="UniProtKB-KW"/>
</dbReference>
<dbReference type="SUPFAM" id="SSF51430">
    <property type="entry name" value="NAD(P)-linked oxidoreductase"/>
    <property type="match status" value="1"/>
</dbReference>
<name>A0A8J7H9B1_9FIRM</name>
<dbReference type="InterPro" id="IPR017896">
    <property type="entry name" value="4Fe4S_Fe-S-bd"/>
</dbReference>
<dbReference type="GO" id="GO:0046872">
    <property type="term" value="F:metal ion binding"/>
    <property type="evidence" value="ECO:0007669"/>
    <property type="project" value="UniProtKB-KW"/>
</dbReference>
<dbReference type="InterPro" id="IPR023210">
    <property type="entry name" value="NADP_OxRdtase_dom"/>
</dbReference>
<dbReference type="Pfam" id="PF00248">
    <property type="entry name" value="Aldo_ket_red"/>
    <property type="match status" value="1"/>
</dbReference>
<dbReference type="InterPro" id="IPR036812">
    <property type="entry name" value="NAD(P)_OxRdtase_dom_sf"/>
</dbReference>
<evidence type="ECO:0000256" key="3">
    <source>
        <dbReference type="ARBA" id="ARBA00023014"/>
    </source>
</evidence>
<dbReference type="InterPro" id="IPR017900">
    <property type="entry name" value="4Fe4S_Fe_S_CS"/>
</dbReference>
<evidence type="ECO:0000313" key="6">
    <source>
        <dbReference type="Proteomes" id="UP000623269"/>
    </source>
</evidence>
<gene>
    <name evidence="5" type="ORF">I5677_13110</name>
</gene>
<dbReference type="EMBL" id="JAEAGR010000014">
    <property type="protein sequence ID" value="MBH1941836.1"/>
    <property type="molecule type" value="Genomic_DNA"/>
</dbReference>
<dbReference type="InterPro" id="IPR020471">
    <property type="entry name" value="AKR"/>
</dbReference>
<dbReference type="AlphaFoldDB" id="A0A8J7H9B1"/>